<feature type="domain" description="K Homology" evidence="4">
    <location>
        <begin position="129"/>
        <end position="176"/>
    </location>
</feature>
<evidence type="ECO:0000256" key="3">
    <source>
        <dbReference type="ARBA" id="ARBA00022884"/>
    </source>
</evidence>
<evidence type="ECO:0000313" key="6">
    <source>
        <dbReference type="Proteomes" id="UP001195914"/>
    </source>
</evidence>
<dbReference type="CDD" id="cd22526">
    <property type="entry name" value="KH-I_Rrp40"/>
    <property type="match status" value="1"/>
</dbReference>
<reference evidence="5" key="2">
    <citation type="submission" date="2021-05" db="EMBL/GenBank/DDBJ databases">
        <authorList>
            <person name="Pain A."/>
        </authorList>
    </citation>
    <scope>NUCLEOTIDE SEQUENCE</scope>
    <source>
        <strain evidence="5">1802A</strain>
    </source>
</reference>
<evidence type="ECO:0000259" key="4">
    <source>
        <dbReference type="Pfam" id="PF15985"/>
    </source>
</evidence>
<name>A0AAD9LEF7_BABDI</name>
<dbReference type="SUPFAM" id="SSF50249">
    <property type="entry name" value="Nucleic acid-binding proteins"/>
    <property type="match status" value="1"/>
</dbReference>
<dbReference type="GO" id="GO:0000177">
    <property type="term" value="C:cytoplasmic exosome (RNase complex)"/>
    <property type="evidence" value="ECO:0007669"/>
    <property type="project" value="TreeGrafter"/>
</dbReference>
<dbReference type="SUPFAM" id="SSF54791">
    <property type="entry name" value="Eukaryotic type KH-domain (KH-domain type I)"/>
    <property type="match status" value="1"/>
</dbReference>
<dbReference type="InterPro" id="IPR004088">
    <property type="entry name" value="KH_dom_type_1"/>
</dbReference>
<protein>
    <recommendedName>
        <fullName evidence="4">K Homology domain-containing protein</fullName>
    </recommendedName>
</protein>
<keyword evidence="3" id="KW-0694">RNA-binding</keyword>
<dbReference type="PANTHER" id="PTHR21321">
    <property type="entry name" value="PNAS-3 RELATED"/>
    <property type="match status" value="1"/>
</dbReference>
<dbReference type="GO" id="GO:0034475">
    <property type="term" value="P:U4 snRNA 3'-end processing"/>
    <property type="evidence" value="ECO:0007669"/>
    <property type="project" value="TreeGrafter"/>
</dbReference>
<dbReference type="GO" id="GO:0003723">
    <property type="term" value="F:RNA binding"/>
    <property type="evidence" value="ECO:0007669"/>
    <property type="project" value="UniProtKB-KW"/>
</dbReference>
<accession>A0AAD9LEF7</accession>
<dbReference type="GO" id="GO:0000467">
    <property type="term" value="P:exonucleolytic trimming to generate mature 3'-end of 5.8S rRNA from tricistronic rRNA transcript (SSU-rRNA, 5.8S rRNA, LSU-rRNA)"/>
    <property type="evidence" value="ECO:0007669"/>
    <property type="project" value="TreeGrafter"/>
</dbReference>
<dbReference type="EMBL" id="JAHBMH010000073">
    <property type="protein sequence ID" value="KAK1933290.1"/>
    <property type="molecule type" value="Genomic_DNA"/>
</dbReference>
<dbReference type="GO" id="GO:0000176">
    <property type="term" value="C:nuclear exosome (RNase complex)"/>
    <property type="evidence" value="ECO:0007669"/>
    <property type="project" value="TreeGrafter"/>
</dbReference>
<dbReference type="GO" id="GO:0071051">
    <property type="term" value="P:poly(A)-dependent snoRNA 3'-end processing"/>
    <property type="evidence" value="ECO:0007669"/>
    <property type="project" value="TreeGrafter"/>
</dbReference>
<dbReference type="InterPro" id="IPR026699">
    <property type="entry name" value="Exosome_RNA_bind1/RRP40/RRP4"/>
</dbReference>
<sequence length="207" mass="23684">MDVDGEMAVCSFAPPPLVSDVDMNSEFNLSNMYFPTVGDHVLGVIISKNFDFYTLDIGGLCEAILPTVDGFRGATKRNRPNLMEGDVVFCQVTREYPRRELHTEVSCLNVDDMKQWTTKETYFGHLENGFLFTVPVPYSYCLSSKRCYVLDKCAQRFKYEIAIGLNGRVWVRGANEKETLWIARYIRMCFGLTVPQMEALFTYLDSK</sequence>
<dbReference type="GO" id="GO:0071038">
    <property type="term" value="P:TRAMP-dependent tRNA surveillance pathway"/>
    <property type="evidence" value="ECO:0007669"/>
    <property type="project" value="TreeGrafter"/>
</dbReference>
<reference evidence="5" key="1">
    <citation type="journal article" date="2014" name="Nucleic Acids Res.">
        <title>The evolutionary dynamics of variant antigen genes in Babesia reveal a history of genomic innovation underlying host-parasite interaction.</title>
        <authorList>
            <person name="Jackson A.P."/>
            <person name="Otto T.D."/>
            <person name="Darby A."/>
            <person name="Ramaprasad A."/>
            <person name="Xia D."/>
            <person name="Echaide I.E."/>
            <person name="Farber M."/>
            <person name="Gahlot S."/>
            <person name="Gamble J."/>
            <person name="Gupta D."/>
            <person name="Gupta Y."/>
            <person name="Jackson L."/>
            <person name="Malandrin L."/>
            <person name="Malas T.B."/>
            <person name="Moussa E."/>
            <person name="Nair M."/>
            <person name="Reid A.J."/>
            <person name="Sanders M."/>
            <person name="Sharma J."/>
            <person name="Tracey A."/>
            <person name="Quail M.A."/>
            <person name="Weir W."/>
            <person name="Wastling J.M."/>
            <person name="Hall N."/>
            <person name="Willadsen P."/>
            <person name="Lingelbach K."/>
            <person name="Shiels B."/>
            <person name="Tait A."/>
            <person name="Berriman M."/>
            <person name="Allred D.R."/>
            <person name="Pain A."/>
        </authorList>
    </citation>
    <scope>NUCLEOTIDE SEQUENCE</scope>
    <source>
        <strain evidence="5">1802A</strain>
    </source>
</reference>
<dbReference type="PANTHER" id="PTHR21321:SF1">
    <property type="entry name" value="EXOSOME COMPLEX COMPONENT RRP40"/>
    <property type="match status" value="1"/>
</dbReference>
<dbReference type="GO" id="GO:0071034">
    <property type="term" value="P:CUT catabolic process"/>
    <property type="evidence" value="ECO:0007669"/>
    <property type="project" value="TreeGrafter"/>
</dbReference>
<evidence type="ECO:0000256" key="2">
    <source>
        <dbReference type="ARBA" id="ARBA00022835"/>
    </source>
</evidence>
<dbReference type="Pfam" id="PF21262">
    <property type="entry name" value="RRP40_S1"/>
    <property type="match status" value="1"/>
</dbReference>
<keyword evidence="2" id="KW-0271">Exosome</keyword>
<dbReference type="InterPro" id="IPR012340">
    <property type="entry name" value="NA-bd_OB-fold"/>
</dbReference>
<dbReference type="Proteomes" id="UP001195914">
    <property type="component" value="Unassembled WGS sequence"/>
</dbReference>
<dbReference type="InterPro" id="IPR049469">
    <property type="entry name" value="RRP40_KH-I"/>
</dbReference>
<proteinExistence type="predicted"/>
<dbReference type="GO" id="GO:0071035">
    <property type="term" value="P:nuclear polyadenylation-dependent rRNA catabolic process"/>
    <property type="evidence" value="ECO:0007669"/>
    <property type="project" value="TreeGrafter"/>
</dbReference>
<dbReference type="Gene3D" id="3.30.1370.10">
    <property type="entry name" value="K Homology domain, type 1"/>
    <property type="match status" value="1"/>
</dbReference>
<comment type="caution">
    <text evidence="5">The sequence shown here is derived from an EMBL/GenBank/DDBJ whole genome shotgun (WGS) entry which is preliminary data.</text>
</comment>
<evidence type="ECO:0000256" key="1">
    <source>
        <dbReference type="ARBA" id="ARBA00004123"/>
    </source>
</evidence>
<gene>
    <name evidence="5" type="ORF">X943_003030</name>
</gene>
<dbReference type="InterPro" id="IPR036612">
    <property type="entry name" value="KH_dom_type_1_sf"/>
</dbReference>
<keyword evidence="6" id="KW-1185">Reference proteome</keyword>
<comment type="subcellular location">
    <subcellularLocation>
        <location evidence="1">Nucleus</location>
    </subcellularLocation>
</comment>
<organism evidence="5 6">
    <name type="scientific">Babesia divergens</name>
    <dbReference type="NCBI Taxonomy" id="32595"/>
    <lineage>
        <taxon>Eukaryota</taxon>
        <taxon>Sar</taxon>
        <taxon>Alveolata</taxon>
        <taxon>Apicomplexa</taxon>
        <taxon>Aconoidasida</taxon>
        <taxon>Piroplasmida</taxon>
        <taxon>Babesiidae</taxon>
        <taxon>Babesia</taxon>
    </lineage>
</organism>
<evidence type="ECO:0000313" key="5">
    <source>
        <dbReference type="EMBL" id="KAK1933290.1"/>
    </source>
</evidence>
<dbReference type="Pfam" id="PF15985">
    <property type="entry name" value="KH_6"/>
    <property type="match status" value="1"/>
</dbReference>
<dbReference type="Gene3D" id="2.40.50.140">
    <property type="entry name" value="Nucleic acid-binding proteins"/>
    <property type="match status" value="1"/>
</dbReference>
<dbReference type="AlphaFoldDB" id="A0AAD9LEF7"/>